<feature type="compositionally biased region" description="Polar residues" evidence="1">
    <location>
        <begin position="1"/>
        <end position="19"/>
    </location>
</feature>
<feature type="region of interest" description="Disordered" evidence="1">
    <location>
        <begin position="1"/>
        <end position="23"/>
    </location>
</feature>
<dbReference type="EMBL" id="MU825953">
    <property type="protein sequence ID" value="KAJ7381970.1"/>
    <property type="molecule type" value="Genomic_DNA"/>
</dbReference>
<keyword evidence="3" id="KW-1185">Reference proteome</keyword>
<evidence type="ECO:0000313" key="2">
    <source>
        <dbReference type="EMBL" id="KAJ7381970.1"/>
    </source>
</evidence>
<accession>A0A9W9ZIH4</accession>
<proteinExistence type="predicted"/>
<evidence type="ECO:0000313" key="3">
    <source>
        <dbReference type="Proteomes" id="UP001163046"/>
    </source>
</evidence>
<reference evidence="2" key="1">
    <citation type="submission" date="2023-01" db="EMBL/GenBank/DDBJ databases">
        <title>Genome assembly of the deep-sea coral Lophelia pertusa.</title>
        <authorList>
            <person name="Herrera S."/>
            <person name="Cordes E."/>
        </authorList>
    </citation>
    <scope>NUCLEOTIDE SEQUENCE</scope>
    <source>
        <strain evidence="2">USNM1676648</strain>
        <tissue evidence="2">Polyp</tissue>
    </source>
</reference>
<protein>
    <submittedName>
        <fullName evidence="2">Uncharacterized protein</fullName>
    </submittedName>
</protein>
<sequence length="198" mass="22491">MSEVFLNNTAKESTNTPNRSPDDEFCDSDIATSTCVCSSSLLLQISNPTRSDASWQYSRNEYGSLQNMFLNIFCKLPYSYSYLKDQRTQRCRVCERISTMWTVKLNKEPCHAISTIVSHEMKDIEGNISSTSNTNTSDKNQVINVTKIPVPEDHRDITVPRACLDLPAYLDIMDPRAILDLPDHLFWQAVTLCLHDSS</sequence>
<name>A0A9W9ZIH4_9CNID</name>
<comment type="caution">
    <text evidence="2">The sequence shown here is derived from an EMBL/GenBank/DDBJ whole genome shotgun (WGS) entry which is preliminary data.</text>
</comment>
<gene>
    <name evidence="2" type="ORF">OS493_037947</name>
</gene>
<dbReference type="AlphaFoldDB" id="A0A9W9ZIH4"/>
<dbReference type="Proteomes" id="UP001163046">
    <property type="component" value="Unassembled WGS sequence"/>
</dbReference>
<evidence type="ECO:0000256" key="1">
    <source>
        <dbReference type="SAM" id="MobiDB-lite"/>
    </source>
</evidence>
<organism evidence="2 3">
    <name type="scientific">Desmophyllum pertusum</name>
    <dbReference type="NCBI Taxonomy" id="174260"/>
    <lineage>
        <taxon>Eukaryota</taxon>
        <taxon>Metazoa</taxon>
        <taxon>Cnidaria</taxon>
        <taxon>Anthozoa</taxon>
        <taxon>Hexacorallia</taxon>
        <taxon>Scleractinia</taxon>
        <taxon>Caryophylliina</taxon>
        <taxon>Caryophylliidae</taxon>
        <taxon>Desmophyllum</taxon>
    </lineage>
</organism>